<evidence type="ECO:0000313" key="3">
    <source>
        <dbReference type="EnsemblMetazoa" id="CLYHEMP023890.1"/>
    </source>
</evidence>
<name>A0A7M5XMG1_9CNID</name>
<evidence type="ECO:0000259" key="1">
    <source>
        <dbReference type="Pfam" id="PF21788"/>
    </source>
</evidence>
<reference evidence="3" key="1">
    <citation type="submission" date="2021-01" db="UniProtKB">
        <authorList>
            <consortium name="EnsemblMetazoa"/>
        </authorList>
    </citation>
    <scope>IDENTIFICATION</scope>
</reference>
<protein>
    <submittedName>
        <fullName evidence="3">Uncharacterized protein</fullName>
    </submittedName>
</protein>
<feature type="domain" description="Transposable element P transposase-like RNase H C-terminal" evidence="2">
    <location>
        <begin position="184"/>
        <end position="213"/>
    </location>
</feature>
<dbReference type="InterPro" id="IPR048366">
    <property type="entry name" value="TNP-like_GBD"/>
</dbReference>
<dbReference type="OrthoDB" id="10063305at2759"/>
<proteinExistence type="predicted"/>
<evidence type="ECO:0000313" key="4">
    <source>
        <dbReference type="Proteomes" id="UP000594262"/>
    </source>
</evidence>
<dbReference type="Pfam" id="PF21788">
    <property type="entry name" value="TNP-like_GBD"/>
    <property type="match status" value="1"/>
</dbReference>
<sequence length="267" mass="31196">MDKNSISWNHVVQLWEFENNTKIPGLYMTKLRREHIDLTSSNRMNVKLAAQCLSTRVANALRYQGKPETQGTQKFVRIFDKFFDCLNGQYPNQDMATRKPALRQYTETKDKRFEWLTDTFLKGYVKRWETEALATPGLQKRKEKRRLCLAIQTIEGLQTTVNAFTSMMKELLIEYPGFYILSGRLSQDPLEQHFSAQRRRGGHCTNPTANQFSYNELGLHTIKSKNVKSLRGNSRIHDDSQIDFLTDNGIIPLVRRKRNKRTVEPYL</sequence>
<dbReference type="Proteomes" id="UP000594262">
    <property type="component" value="Unplaced"/>
</dbReference>
<accession>A0A7M5XMG1</accession>
<dbReference type="InterPro" id="IPR048367">
    <property type="entry name" value="TNP-like_RNaseH_C"/>
</dbReference>
<organism evidence="3 4">
    <name type="scientific">Clytia hemisphaerica</name>
    <dbReference type="NCBI Taxonomy" id="252671"/>
    <lineage>
        <taxon>Eukaryota</taxon>
        <taxon>Metazoa</taxon>
        <taxon>Cnidaria</taxon>
        <taxon>Hydrozoa</taxon>
        <taxon>Hydroidolina</taxon>
        <taxon>Leptothecata</taxon>
        <taxon>Obeliida</taxon>
        <taxon>Clytiidae</taxon>
        <taxon>Clytia</taxon>
    </lineage>
</organism>
<keyword evidence="4" id="KW-1185">Reference proteome</keyword>
<dbReference type="EnsemblMetazoa" id="CLYHEMT023890.1">
    <property type="protein sequence ID" value="CLYHEMP023890.1"/>
    <property type="gene ID" value="CLYHEMG023890"/>
</dbReference>
<dbReference type="Pfam" id="PF21789">
    <property type="entry name" value="TNP-like_RNaseH_C"/>
    <property type="match status" value="1"/>
</dbReference>
<feature type="domain" description="Transposable element P transposase-like GTP-binding insertion" evidence="1">
    <location>
        <begin position="3"/>
        <end position="93"/>
    </location>
</feature>
<evidence type="ECO:0000259" key="2">
    <source>
        <dbReference type="Pfam" id="PF21789"/>
    </source>
</evidence>
<dbReference type="AlphaFoldDB" id="A0A7M5XMG1"/>